<organism evidence="2 3">
    <name type="scientific">Nocardiopsis terrae</name>
    <dbReference type="NCBI Taxonomy" id="372655"/>
    <lineage>
        <taxon>Bacteria</taxon>
        <taxon>Bacillati</taxon>
        <taxon>Actinomycetota</taxon>
        <taxon>Actinomycetes</taxon>
        <taxon>Streptosporangiales</taxon>
        <taxon>Nocardiopsidaceae</taxon>
        <taxon>Nocardiopsis</taxon>
    </lineage>
</organism>
<evidence type="ECO:0008006" key="4">
    <source>
        <dbReference type="Google" id="ProtNLM"/>
    </source>
</evidence>
<evidence type="ECO:0000256" key="1">
    <source>
        <dbReference type="SAM" id="Phobius"/>
    </source>
</evidence>
<evidence type="ECO:0000313" key="2">
    <source>
        <dbReference type="EMBL" id="MBE1455980.1"/>
    </source>
</evidence>
<keyword evidence="3" id="KW-1185">Reference proteome</keyword>
<reference evidence="2 3" key="1">
    <citation type="submission" date="2020-10" db="EMBL/GenBank/DDBJ databases">
        <title>Sequencing the genomes of 1000 actinobacteria strains.</title>
        <authorList>
            <person name="Klenk H.-P."/>
        </authorList>
    </citation>
    <scope>NUCLEOTIDE SEQUENCE [LARGE SCALE GENOMIC DNA]</scope>
    <source>
        <strain evidence="2 3">DSM 45157</strain>
    </source>
</reference>
<dbReference type="EMBL" id="JADBDY010000001">
    <property type="protein sequence ID" value="MBE1455980.1"/>
    <property type="molecule type" value="Genomic_DNA"/>
</dbReference>
<feature type="transmembrane region" description="Helical" evidence="1">
    <location>
        <begin position="172"/>
        <end position="192"/>
    </location>
</feature>
<feature type="transmembrane region" description="Helical" evidence="1">
    <location>
        <begin position="60"/>
        <end position="78"/>
    </location>
</feature>
<feature type="transmembrane region" description="Helical" evidence="1">
    <location>
        <begin position="230"/>
        <end position="253"/>
    </location>
</feature>
<name>A0ABR9HAC9_9ACTN</name>
<feature type="transmembrane region" description="Helical" evidence="1">
    <location>
        <begin position="99"/>
        <end position="126"/>
    </location>
</feature>
<keyword evidence="1" id="KW-0472">Membrane</keyword>
<dbReference type="Pfam" id="PF12730">
    <property type="entry name" value="ABC2_membrane_4"/>
    <property type="match status" value="1"/>
</dbReference>
<dbReference type="Proteomes" id="UP000598217">
    <property type="component" value="Unassembled WGS sequence"/>
</dbReference>
<keyword evidence="1" id="KW-1133">Transmembrane helix</keyword>
<accession>A0ABR9HAC9</accession>
<proteinExistence type="predicted"/>
<feature type="transmembrane region" description="Helical" evidence="1">
    <location>
        <begin position="146"/>
        <end position="167"/>
    </location>
</feature>
<feature type="transmembrane region" description="Helical" evidence="1">
    <location>
        <begin position="20"/>
        <end position="40"/>
    </location>
</feature>
<evidence type="ECO:0000313" key="3">
    <source>
        <dbReference type="Proteomes" id="UP000598217"/>
    </source>
</evidence>
<protein>
    <recommendedName>
        <fullName evidence="4">ABC-2 family transporter protein</fullName>
    </recommendedName>
</protein>
<comment type="caution">
    <text evidence="2">The sequence shown here is derived from an EMBL/GenBank/DDBJ whole genome shotgun (WGS) entry which is preliminary data.</text>
</comment>
<sequence>MIPLLKAELRKTFTTRVWWILLLAALAWTGLMLAGTFFVAGMEHGPGRDSAEYGAMAWPQLANGTTFALVIGVLMVTTEYQHRTVNVTFLVTPERGRVIGAKLVTAALVGVGFGLTVAVLGGSAVAASILSAGGSLDLAANEVPRVVGGTIAAYGVYTMIGVGVGALVRNQVAAVVACLLWVFMVEPAFMVVPNEVVQTIGSWMPGIALASLYSTSSADFGFDPGQFLPVWVAALALVGYAVLASLAASFTTARRDLA</sequence>
<keyword evidence="1" id="KW-0812">Transmembrane</keyword>
<dbReference type="RefSeq" id="WP_191275568.1">
    <property type="nucleotide sequence ID" value="NZ_BMXJ01000009.1"/>
</dbReference>
<gene>
    <name evidence="2" type="ORF">H4W79_000194</name>
</gene>